<dbReference type="AlphaFoldDB" id="A0A1C3NZ47"/>
<evidence type="ECO:0000313" key="2">
    <source>
        <dbReference type="Proteomes" id="UP000199013"/>
    </source>
</evidence>
<accession>A0A1C3NZ47</accession>
<organism evidence="1 2">
    <name type="scientific">Candidatus Protofrankia californiensis</name>
    <dbReference type="NCBI Taxonomy" id="1839754"/>
    <lineage>
        <taxon>Bacteria</taxon>
        <taxon>Bacillati</taxon>
        <taxon>Actinomycetota</taxon>
        <taxon>Actinomycetes</taxon>
        <taxon>Frankiales</taxon>
        <taxon>Frankiaceae</taxon>
        <taxon>Protofrankia</taxon>
    </lineage>
</organism>
<proteinExistence type="predicted"/>
<dbReference type="Proteomes" id="UP000199013">
    <property type="component" value="Unassembled WGS sequence"/>
</dbReference>
<evidence type="ECO:0000313" key="1">
    <source>
        <dbReference type="EMBL" id="SBW22837.1"/>
    </source>
</evidence>
<dbReference type="EMBL" id="FLUV01001352">
    <property type="protein sequence ID" value="SBW22837.1"/>
    <property type="molecule type" value="Genomic_DNA"/>
</dbReference>
<name>A0A1C3NZ47_9ACTN</name>
<gene>
    <name evidence="1" type="ORF">FDG2_3202</name>
</gene>
<protein>
    <submittedName>
        <fullName evidence="1">Uncharacterized protein</fullName>
    </submittedName>
</protein>
<keyword evidence="2" id="KW-1185">Reference proteome</keyword>
<reference evidence="2" key="1">
    <citation type="submission" date="2016-02" db="EMBL/GenBank/DDBJ databases">
        <authorList>
            <person name="Wibberg D."/>
        </authorList>
    </citation>
    <scope>NUCLEOTIDE SEQUENCE [LARGE SCALE GENOMIC DNA]</scope>
</reference>
<sequence>MSILIPREENGYPTGVFRTGSQAFDHTKALRHPPVSKPEVDSALRLLAHRRQSPLRRAELLHKGDSVNVRTGYFQDPPSLDGQ</sequence>